<dbReference type="RefSeq" id="WP_010957362.1">
    <property type="nucleotide sequence ID" value="NC_009727.1"/>
</dbReference>
<dbReference type="Pfam" id="PF01494">
    <property type="entry name" value="FAD_binding_3"/>
    <property type="match status" value="1"/>
</dbReference>
<evidence type="ECO:0000313" key="10">
    <source>
        <dbReference type="EMBL" id="ABS76511.2"/>
    </source>
</evidence>
<feature type="domain" description="FAD-binding" evidence="9">
    <location>
        <begin position="10"/>
        <end position="323"/>
    </location>
</feature>
<dbReference type="UniPathway" id="UPA00232"/>
<protein>
    <submittedName>
        <fullName evidence="10">Monooxygenase</fullName>
        <ecNumber evidence="10">1.14.13.-</ecNumber>
    </submittedName>
</protein>
<dbReference type="KEGG" id="cbd:CBUD_2030"/>
<comment type="cofactor">
    <cofactor evidence="1">
        <name>FAD</name>
        <dbReference type="ChEBI" id="CHEBI:57692"/>
    </cofactor>
</comment>
<evidence type="ECO:0000256" key="1">
    <source>
        <dbReference type="ARBA" id="ARBA00001974"/>
    </source>
</evidence>
<dbReference type="PANTHER" id="PTHR43876:SF7">
    <property type="entry name" value="UBIQUINONE BIOSYNTHESIS MONOOXYGENASE COQ6, MITOCHONDRIAL"/>
    <property type="match status" value="1"/>
</dbReference>
<reference evidence="10 11" key="1">
    <citation type="journal article" date="2009" name="Infect. Immun.">
        <title>Comparative genomics reveal extensive transposon-mediated genomic plasticity and diversity among potential effector proteins within the genus Coxiella.</title>
        <authorList>
            <person name="Beare P.A."/>
            <person name="Unsworth N."/>
            <person name="Andoh M."/>
            <person name="Voth D.E."/>
            <person name="Omsland A."/>
            <person name="Gilk S.D."/>
            <person name="Williams K.P."/>
            <person name="Sobral B.W."/>
            <person name="Kupko J.J.III."/>
            <person name="Porcella S.F."/>
            <person name="Samuel J.E."/>
            <person name="Heinzen R.A."/>
        </authorList>
    </citation>
    <scope>NUCLEOTIDE SEQUENCE [LARGE SCALE GENOMIC DNA]</scope>
    <source>
        <strain evidence="10 11">Dugway 5J108-111</strain>
    </source>
</reference>
<dbReference type="SUPFAM" id="SSF51905">
    <property type="entry name" value="FAD/NAD(P)-binding domain"/>
    <property type="match status" value="1"/>
</dbReference>
<dbReference type="AlphaFoldDB" id="A9KGU9"/>
<dbReference type="EMBL" id="CP000733">
    <property type="protein sequence ID" value="ABS76511.2"/>
    <property type="molecule type" value="Genomic_DNA"/>
</dbReference>
<dbReference type="GO" id="GO:0006744">
    <property type="term" value="P:ubiquinone biosynthetic process"/>
    <property type="evidence" value="ECO:0007669"/>
    <property type="project" value="UniProtKB-UniPathway"/>
</dbReference>
<dbReference type="InterPro" id="IPR002938">
    <property type="entry name" value="FAD-bd"/>
</dbReference>
<keyword evidence="6 10" id="KW-0560">Oxidoreductase</keyword>
<dbReference type="HOGENOM" id="CLU_009665_8_3_6"/>
<organism evidence="10 11">
    <name type="scientific">Coxiella burnetii (strain Dugway 5J108-111)</name>
    <dbReference type="NCBI Taxonomy" id="434922"/>
    <lineage>
        <taxon>Bacteria</taxon>
        <taxon>Pseudomonadati</taxon>
        <taxon>Pseudomonadota</taxon>
        <taxon>Gammaproteobacteria</taxon>
        <taxon>Legionellales</taxon>
        <taxon>Coxiellaceae</taxon>
        <taxon>Coxiella</taxon>
    </lineage>
</organism>
<dbReference type="PANTHER" id="PTHR43876">
    <property type="entry name" value="UBIQUINONE BIOSYNTHESIS MONOOXYGENASE COQ6, MITOCHONDRIAL"/>
    <property type="match status" value="1"/>
</dbReference>
<dbReference type="InterPro" id="IPR010971">
    <property type="entry name" value="UbiH/COQ6"/>
</dbReference>
<comment type="pathway">
    <text evidence="2">Cofactor biosynthesis; ubiquinone biosynthesis.</text>
</comment>
<comment type="similarity">
    <text evidence="3">Belongs to the UbiH/COQ6 family.</text>
</comment>
<gene>
    <name evidence="10" type="ordered locus">CBUD_2030</name>
</gene>
<proteinExistence type="inferred from homology"/>
<sequence>MMRSELKKKPIAIVGAGMVGLLLARLLAKAKINTVIVEAKKPLLRWNKETLDSRVSAINAVSTRLLKTADVWQDIRKPTYSPLVKLKVWDGLGGAKITFDSAEVGACALGAIVENREIIRALWQKCQEDPFVEFICPAKPKQLFHTMDFVELELDNDRKIQTPCVVGADGGHSWLRQHMSIEINERPYEQSAVVTVVKTENAHQQTGWQVFLPKAVLALLPLADPHHCAIVWSVATEKANHLMALDETEFNEELNNAFGLRLGRIQRLTEPKAIPLIMRHAKKYIGSRMALIGDAAHTIHPLAGQGVNLGFMDGACLAQCFIDAHQKNQDLGNLRTLRRYERWRKGDNTIMLAAMRLFKECFGAQFPFMVQARNIGLNITDRLNPVKNCFMKIAMGEVSELPNLINHMPLFA</sequence>
<dbReference type="Proteomes" id="UP000008555">
    <property type="component" value="Chromosome"/>
</dbReference>
<keyword evidence="7 10" id="KW-0503">Monooxygenase</keyword>
<dbReference type="GO" id="GO:0019168">
    <property type="term" value="F:2-polyprenylphenol 6-hydroxylase activity"/>
    <property type="evidence" value="ECO:0007669"/>
    <property type="project" value="TreeGrafter"/>
</dbReference>
<dbReference type="GO" id="GO:0110142">
    <property type="term" value="C:ubiquinone biosynthesis complex"/>
    <property type="evidence" value="ECO:0007669"/>
    <property type="project" value="UniProtKB-ARBA"/>
</dbReference>
<evidence type="ECO:0000256" key="4">
    <source>
        <dbReference type="ARBA" id="ARBA00022630"/>
    </source>
</evidence>
<evidence type="ECO:0000256" key="8">
    <source>
        <dbReference type="ARBA" id="ARBA00065734"/>
    </source>
</evidence>
<evidence type="ECO:0000256" key="3">
    <source>
        <dbReference type="ARBA" id="ARBA00005349"/>
    </source>
</evidence>
<evidence type="ECO:0000256" key="2">
    <source>
        <dbReference type="ARBA" id="ARBA00004749"/>
    </source>
</evidence>
<name>A9KGU9_COXBN</name>
<dbReference type="Gene3D" id="3.50.50.60">
    <property type="entry name" value="FAD/NAD(P)-binding domain"/>
    <property type="match status" value="2"/>
</dbReference>
<evidence type="ECO:0000256" key="7">
    <source>
        <dbReference type="ARBA" id="ARBA00023033"/>
    </source>
</evidence>
<keyword evidence="4" id="KW-0285">Flavoprotein</keyword>
<evidence type="ECO:0000256" key="5">
    <source>
        <dbReference type="ARBA" id="ARBA00022827"/>
    </source>
</evidence>
<dbReference type="NCBIfam" id="TIGR01988">
    <property type="entry name" value="Ubi-OHases"/>
    <property type="match status" value="1"/>
</dbReference>
<dbReference type="InterPro" id="IPR018168">
    <property type="entry name" value="Ubi_Hdrlase_CS"/>
</dbReference>
<comment type="subunit">
    <text evidence="8">Component of the Ubi complex metabolon, which regroups five ubiquinone biosynthesis proteins (UbiE, UbiF, UbiG, UbiH and UbiI) and two accessory factors (UbiK and the lipid-binding protein UbiJ).</text>
</comment>
<dbReference type="InterPro" id="IPR036188">
    <property type="entry name" value="FAD/NAD-bd_sf"/>
</dbReference>
<dbReference type="GO" id="GO:0071949">
    <property type="term" value="F:FAD binding"/>
    <property type="evidence" value="ECO:0007669"/>
    <property type="project" value="InterPro"/>
</dbReference>
<dbReference type="EC" id="1.14.13.-" evidence="10"/>
<evidence type="ECO:0000256" key="6">
    <source>
        <dbReference type="ARBA" id="ARBA00023002"/>
    </source>
</evidence>
<evidence type="ECO:0000313" key="11">
    <source>
        <dbReference type="Proteomes" id="UP000008555"/>
    </source>
</evidence>
<dbReference type="PROSITE" id="PS01304">
    <property type="entry name" value="UBIH"/>
    <property type="match status" value="1"/>
</dbReference>
<dbReference type="FunFam" id="3.50.50.60:FF:000021">
    <property type="entry name" value="Ubiquinone biosynthesis monooxygenase COQ6"/>
    <property type="match status" value="1"/>
</dbReference>
<keyword evidence="5" id="KW-0274">FAD</keyword>
<dbReference type="PRINTS" id="PR00420">
    <property type="entry name" value="RNGMNOXGNASE"/>
</dbReference>
<dbReference type="InterPro" id="IPR051205">
    <property type="entry name" value="UbiH/COQ6_monooxygenase"/>
</dbReference>
<evidence type="ECO:0000259" key="9">
    <source>
        <dbReference type="Pfam" id="PF01494"/>
    </source>
</evidence>
<accession>A9KGU9</accession>